<feature type="compositionally biased region" description="Basic and acidic residues" evidence="1">
    <location>
        <begin position="375"/>
        <end position="384"/>
    </location>
</feature>
<reference evidence="3 4" key="1">
    <citation type="submission" date="2024-01" db="EMBL/GenBank/DDBJ databases">
        <title>Hyphobacterium bacterium isolated from marine sediment.</title>
        <authorList>
            <person name="Zhao S."/>
        </authorList>
    </citation>
    <scope>NUCLEOTIDE SEQUENCE [LARGE SCALE GENOMIC DNA]</scope>
    <source>
        <strain evidence="4">HN65</strain>
    </source>
</reference>
<dbReference type="Proteomes" id="UP001354971">
    <property type="component" value="Unassembled WGS sequence"/>
</dbReference>
<feature type="transmembrane region" description="Helical" evidence="2">
    <location>
        <begin position="110"/>
        <end position="128"/>
    </location>
</feature>
<feature type="transmembrane region" description="Helical" evidence="2">
    <location>
        <begin position="214"/>
        <end position="234"/>
    </location>
</feature>
<name>A0ABU7LST6_9PROT</name>
<evidence type="ECO:0000256" key="1">
    <source>
        <dbReference type="SAM" id="MobiDB-lite"/>
    </source>
</evidence>
<proteinExistence type="predicted"/>
<evidence type="ECO:0000256" key="2">
    <source>
        <dbReference type="SAM" id="Phobius"/>
    </source>
</evidence>
<feature type="region of interest" description="Disordered" evidence="1">
    <location>
        <begin position="310"/>
        <end position="336"/>
    </location>
</feature>
<feature type="transmembrane region" description="Helical" evidence="2">
    <location>
        <begin position="240"/>
        <end position="256"/>
    </location>
</feature>
<feature type="transmembrane region" description="Helical" evidence="2">
    <location>
        <begin position="186"/>
        <end position="207"/>
    </location>
</feature>
<keyword evidence="2" id="KW-1133">Transmembrane helix</keyword>
<accession>A0ABU7LST6</accession>
<protein>
    <submittedName>
        <fullName evidence="3">Uncharacterized protein</fullName>
    </submittedName>
</protein>
<feature type="compositionally biased region" description="Acidic residues" evidence="1">
    <location>
        <begin position="441"/>
        <end position="451"/>
    </location>
</feature>
<feature type="region of interest" description="Disordered" evidence="1">
    <location>
        <begin position="352"/>
        <end position="467"/>
    </location>
</feature>
<keyword evidence="2" id="KW-0812">Transmembrane</keyword>
<comment type="caution">
    <text evidence="3">The sequence shown here is derived from an EMBL/GenBank/DDBJ whole genome shotgun (WGS) entry which is preliminary data.</text>
</comment>
<sequence length="467" mass="48936">MSSIPGAHASLGFGRKRVEFYAAPGVTAGAAAHRGEHEIRDMDGQSHILRLSRPDTPLESGENVTVLRLQSGPDHESRPVALINHDRNAWTRTAPDATGILGRSGITRGLNWWLSMILFMVTALAFSWPDIRLFMLEVDPALFAALPDLNVFEMARQQFPILPGFDLAAVIPGFSGVAGQVSLAEWLTPNVLAFAAGLLVLALFTYFARSWRIIWVPAYAAAALAAGLALGAIAPLIPSMLALAGVGLLFCLGGIVNRTRDSARLEGRIARLSENILRNPPREGVSAPAAAGAALSTGVAADAVIEAAEPAADQAEAPEELAVEEAAELADESVDDDLPSDEALAAARADVAPADEDMADPAPVPSLRASQEDGPETRDPDRDMIMPPPPPLANRSVSDNGDAGEAGEPDDTPVAEAEAAGTTPDAVAATPETADTPQLDEGPEAGDDEQDPFLSSSPAREEDDPRS</sequence>
<dbReference type="EMBL" id="JAZDRP010000007">
    <property type="protein sequence ID" value="MEE2526983.1"/>
    <property type="molecule type" value="Genomic_DNA"/>
</dbReference>
<evidence type="ECO:0000313" key="4">
    <source>
        <dbReference type="Proteomes" id="UP001354971"/>
    </source>
</evidence>
<keyword evidence="4" id="KW-1185">Reference proteome</keyword>
<organism evidence="3 4">
    <name type="scientific">Hyphobacterium lacteum</name>
    <dbReference type="NCBI Taxonomy" id="3116575"/>
    <lineage>
        <taxon>Bacteria</taxon>
        <taxon>Pseudomonadati</taxon>
        <taxon>Pseudomonadota</taxon>
        <taxon>Alphaproteobacteria</taxon>
        <taxon>Maricaulales</taxon>
        <taxon>Maricaulaceae</taxon>
        <taxon>Hyphobacterium</taxon>
    </lineage>
</organism>
<keyword evidence="2" id="KW-0472">Membrane</keyword>
<evidence type="ECO:0000313" key="3">
    <source>
        <dbReference type="EMBL" id="MEE2526983.1"/>
    </source>
</evidence>
<gene>
    <name evidence="3" type="ORF">V0U79_11435</name>
</gene>
<dbReference type="RefSeq" id="WP_330199647.1">
    <property type="nucleotide sequence ID" value="NZ_JAZDRP010000007.1"/>
</dbReference>
<feature type="compositionally biased region" description="Acidic residues" evidence="1">
    <location>
        <begin position="316"/>
        <end position="336"/>
    </location>
</feature>